<organism evidence="1">
    <name type="scientific">Siphoviridae sp. ctBCI9</name>
    <dbReference type="NCBI Taxonomy" id="2825373"/>
    <lineage>
        <taxon>Viruses</taxon>
        <taxon>Duplodnaviria</taxon>
        <taxon>Heunggongvirae</taxon>
        <taxon>Uroviricota</taxon>
        <taxon>Caudoviricetes</taxon>
    </lineage>
</organism>
<name>A0A8S5Q6P7_9CAUD</name>
<sequence>MNKLCCDTVTLYHPDKATQTVRRTVLHRVVWQQGGRAVPDVGGTRLGVAMLLVVPEKAARFGIDYTLAPGDRLCLGVGPAVSWADWPGFVPAARSDTVVVQYVLPMRRRGRPHHVEAGAWWSAGGTGVRSLTR</sequence>
<proteinExistence type="predicted"/>
<evidence type="ECO:0000313" key="1">
    <source>
        <dbReference type="EMBL" id="DAE14736.1"/>
    </source>
</evidence>
<reference evidence="1" key="1">
    <citation type="journal article" date="2021" name="Proc. Natl. Acad. Sci. U.S.A.">
        <title>A Catalog of Tens of Thousands of Viruses from Human Metagenomes Reveals Hidden Associations with Chronic Diseases.</title>
        <authorList>
            <person name="Tisza M.J."/>
            <person name="Buck C.B."/>
        </authorList>
    </citation>
    <scope>NUCLEOTIDE SEQUENCE</scope>
    <source>
        <strain evidence="1">CtBCI9</strain>
    </source>
</reference>
<accession>A0A8S5Q6P7</accession>
<dbReference type="EMBL" id="BK015591">
    <property type="protein sequence ID" value="DAE14736.1"/>
    <property type="molecule type" value="Genomic_DNA"/>
</dbReference>
<protein>
    <submittedName>
        <fullName evidence="1">Uncharacterized protein</fullName>
    </submittedName>
</protein>